<proteinExistence type="predicted"/>
<organism evidence="2 3">
    <name type="scientific">Glaciecola siphonariae</name>
    <dbReference type="NCBI Taxonomy" id="521012"/>
    <lineage>
        <taxon>Bacteria</taxon>
        <taxon>Pseudomonadati</taxon>
        <taxon>Pseudomonadota</taxon>
        <taxon>Gammaproteobacteria</taxon>
        <taxon>Alteromonadales</taxon>
        <taxon>Alteromonadaceae</taxon>
        <taxon>Glaciecola</taxon>
    </lineage>
</organism>
<keyword evidence="3" id="KW-1185">Reference proteome</keyword>
<dbReference type="EMBL" id="JBHSGU010000002">
    <property type="protein sequence ID" value="MFC4698861.1"/>
    <property type="molecule type" value="Genomic_DNA"/>
</dbReference>
<dbReference type="InterPro" id="IPR023614">
    <property type="entry name" value="Porin_dom_sf"/>
</dbReference>
<dbReference type="RefSeq" id="WP_382405543.1">
    <property type="nucleotide sequence ID" value="NZ_JBHSGU010000002.1"/>
</dbReference>
<accession>A0ABV9LQS2</accession>
<feature type="chain" id="PRO_5047264414" description="Porin domain-containing protein" evidence="1">
    <location>
        <begin position="26"/>
        <end position="401"/>
    </location>
</feature>
<evidence type="ECO:0000313" key="3">
    <source>
        <dbReference type="Proteomes" id="UP001595897"/>
    </source>
</evidence>
<evidence type="ECO:0000256" key="1">
    <source>
        <dbReference type="SAM" id="SignalP"/>
    </source>
</evidence>
<sequence>MKSLSKLIFTALLTGLLTLSMRVEGANSDKTVEFSGFARLVGGYLNADEGAFNSYTDSFTLKEESLLGLRADWTVSDAFHIVGQAVVRANDEKGSDIQWLYADYRPSNNLSFKLGRQRIPIFQFSEVIDVGFAYPWITLPLEIYNPFIFSEYDGLLASYEFSQRKFSGSFDAYYGVYDDEIVFGRRKVDAKVDDLMGVVGQVYYKQFNFRASHHRGRTKVFIDELAQFQNVLRALGFEDSAATLDVNNEVRYFQFSAGWENLDYFVKVELSRFDSAAYFAPTTNSFYVTAGYNFYPFTVHATIAQSDTDYGDAPNEIPVGFDPQLDFLAQQYALALQSNPLSDMQTFTLGLRYDIRSNLALKADITLIQGQEQPDDDSINTRPFTLEENAELLQLAVEWVF</sequence>
<dbReference type="Gene3D" id="2.40.160.10">
    <property type="entry name" value="Porin"/>
    <property type="match status" value="1"/>
</dbReference>
<protein>
    <recommendedName>
        <fullName evidence="4">Porin domain-containing protein</fullName>
    </recommendedName>
</protein>
<comment type="caution">
    <text evidence="2">The sequence shown here is derived from an EMBL/GenBank/DDBJ whole genome shotgun (WGS) entry which is preliminary data.</text>
</comment>
<gene>
    <name evidence="2" type="ORF">ACFO4O_01630</name>
</gene>
<evidence type="ECO:0000313" key="2">
    <source>
        <dbReference type="EMBL" id="MFC4698861.1"/>
    </source>
</evidence>
<dbReference type="SUPFAM" id="SSF56935">
    <property type="entry name" value="Porins"/>
    <property type="match status" value="1"/>
</dbReference>
<feature type="signal peptide" evidence="1">
    <location>
        <begin position="1"/>
        <end position="25"/>
    </location>
</feature>
<name>A0ABV9LQS2_9ALTE</name>
<evidence type="ECO:0008006" key="4">
    <source>
        <dbReference type="Google" id="ProtNLM"/>
    </source>
</evidence>
<keyword evidence="1" id="KW-0732">Signal</keyword>
<dbReference type="Proteomes" id="UP001595897">
    <property type="component" value="Unassembled WGS sequence"/>
</dbReference>
<reference evidence="3" key="1">
    <citation type="journal article" date="2019" name="Int. J. Syst. Evol. Microbiol.">
        <title>The Global Catalogue of Microorganisms (GCM) 10K type strain sequencing project: providing services to taxonomists for standard genome sequencing and annotation.</title>
        <authorList>
            <consortium name="The Broad Institute Genomics Platform"/>
            <consortium name="The Broad Institute Genome Sequencing Center for Infectious Disease"/>
            <person name="Wu L."/>
            <person name="Ma J."/>
        </authorList>
    </citation>
    <scope>NUCLEOTIDE SEQUENCE [LARGE SCALE GENOMIC DNA]</scope>
    <source>
        <strain evidence="3">KACC 12507</strain>
    </source>
</reference>